<evidence type="ECO:0000256" key="4">
    <source>
        <dbReference type="ARBA" id="ARBA00022909"/>
    </source>
</evidence>
<evidence type="ECO:0000256" key="5">
    <source>
        <dbReference type="ARBA" id="ARBA00023239"/>
    </source>
</evidence>
<organism evidence="8 9">
    <name type="scientific">Alkalibacter saccharofermentans DSM 14828</name>
    <dbReference type="NCBI Taxonomy" id="1120975"/>
    <lineage>
        <taxon>Bacteria</taxon>
        <taxon>Bacillati</taxon>
        <taxon>Bacillota</taxon>
        <taxon>Clostridia</taxon>
        <taxon>Eubacteriales</taxon>
        <taxon>Eubacteriaceae</taxon>
        <taxon>Alkalibacter</taxon>
    </lineage>
</organism>
<dbReference type="SUPFAM" id="SSF55620">
    <property type="entry name" value="Tetrahydrobiopterin biosynthesis enzymes-like"/>
    <property type="match status" value="1"/>
</dbReference>
<dbReference type="NCBIfam" id="TIGR00525">
    <property type="entry name" value="folB"/>
    <property type="match status" value="1"/>
</dbReference>
<dbReference type="AlphaFoldDB" id="A0A1M4TQ65"/>
<comment type="catalytic activity">
    <reaction evidence="1 6">
        <text>7,8-dihydroneopterin = 6-hydroxymethyl-7,8-dihydropterin + glycolaldehyde</text>
        <dbReference type="Rhea" id="RHEA:10540"/>
        <dbReference type="ChEBI" id="CHEBI:17001"/>
        <dbReference type="ChEBI" id="CHEBI:17071"/>
        <dbReference type="ChEBI" id="CHEBI:44841"/>
        <dbReference type="EC" id="4.1.2.25"/>
    </reaction>
</comment>
<dbReference type="NCBIfam" id="TIGR00526">
    <property type="entry name" value="folB_dom"/>
    <property type="match status" value="1"/>
</dbReference>
<dbReference type="RefSeq" id="WP_073269563.1">
    <property type="nucleotide sequence ID" value="NZ_FQTU01000002.1"/>
</dbReference>
<evidence type="ECO:0000256" key="2">
    <source>
        <dbReference type="ARBA" id="ARBA00005013"/>
    </source>
</evidence>
<dbReference type="Pfam" id="PF02152">
    <property type="entry name" value="FolB"/>
    <property type="match status" value="1"/>
</dbReference>
<keyword evidence="9" id="KW-1185">Reference proteome</keyword>
<dbReference type="UniPathway" id="UPA00077">
    <property type="reaction ID" value="UER00154"/>
</dbReference>
<feature type="domain" description="Dihydroneopterin aldolase/epimerase" evidence="7">
    <location>
        <begin position="4"/>
        <end position="117"/>
    </location>
</feature>
<dbReference type="PANTHER" id="PTHR42844">
    <property type="entry name" value="DIHYDRONEOPTERIN ALDOLASE 1-RELATED"/>
    <property type="match status" value="1"/>
</dbReference>
<keyword evidence="4 6" id="KW-0289">Folate biosynthesis</keyword>
<dbReference type="InterPro" id="IPR006156">
    <property type="entry name" value="Dihydroneopterin_aldolase"/>
</dbReference>
<comment type="pathway">
    <text evidence="2 6">Cofactor biosynthesis; tetrahydrofolate biosynthesis; 2-amino-4-hydroxy-6-hydroxymethyl-7,8-dihydropteridine diphosphate from 7,8-dihydroneopterin triphosphate: step 3/4.</text>
</comment>
<dbReference type="STRING" id="1120975.SAMN02746064_00574"/>
<evidence type="ECO:0000256" key="1">
    <source>
        <dbReference type="ARBA" id="ARBA00001353"/>
    </source>
</evidence>
<keyword evidence="5 6" id="KW-0456">Lyase</keyword>
<dbReference type="SMART" id="SM00905">
    <property type="entry name" value="FolB"/>
    <property type="match status" value="1"/>
</dbReference>
<dbReference type="GO" id="GO:0046656">
    <property type="term" value="P:folic acid biosynthetic process"/>
    <property type="evidence" value="ECO:0007669"/>
    <property type="project" value="UniProtKB-UniRule"/>
</dbReference>
<dbReference type="OrthoDB" id="9808041at2"/>
<dbReference type="CDD" id="cd00534">
    <property type="entry name" value="DHNA_DHNTPE"/>
    <property type="match status" value="1"/>
</dbReference>
<dbReference type="GO" id="GO:0004150">
    <property type="term" value="F:dihydroneopterin aldolase activity"/>
    <property type="evidence" value="ECO:0007669"/>
    <property type="project" value="UniProtKB-UniRule"/>
</dbReference>
<reference evidence="8 9" key="1">
    <citation type="submission" date="2016-11" db="EMBL/GenBank/DDBJ databases">
        <authorList>
            <person name="Jaros S."/>
            <person name="Januszkiewicz K."/>
            <person name="Wedrychowicz H."/>
        </authorList>
    </citation>
    <scope>NUCLEOTIDE SEQUENCE [LARGE SCALE GENOMIC DNA]</scope>
    <source>
        <strain evidence="8 9">DSM 14828</strain>
    </source>
</reference>
<name>A0A1M4TQ65_9FIRM</name>
<dbReference type="Proteomes" id="UP000184251">
    <property type="component" value="Unassembled WGS sequence"/>
</dbReference>
<dbReference type="InterPro" id="IPR006157">
    <property type="entry name" value="FolB_dom"/>
</dbReference>
<evidence type="ECO:0000256" key="6">
    <source>
        <dbReference type="RuleBase" id="RU362079"/>
    </source>
</evidence>
<evidence type="ECO:0000256" key="3">
    <source>
        <dbReference type="ARBA" id="ARBA00005708"/>
    </source>
</evidence>
<evidence type="ECO:0000313" key="8">
    <source>
        <dbReference type="EMBL" id="SHE46593.1"/>
    </source>
</evidence>
<dbReference type="Gene3D" id="3.30.1130.10">
    <property type="match status" value="1"/>
</dbReference>
<dbReference type="PANTHER" id="PTHR42844:SF1">
    <property type="entry name" value="DIHYDRONEOPTERIN ALDOLASE 1-RELATED"/>
    <property type="match status" value="1"/>
</dbReference>
<dbReference type="GO" id="GO:0046654">
    <property type="term" value="P:tetrahydrofolate biosynthetic process"/>
    <property type="evidence" value="ECO:0007669"/>
    <property type="project" value="UniProtKB-UniRule"/>
</dbReference>
<dbReference type="FunFam" id="3.30.1130.10:FF:000003">
    <property type="entry name" value="7,8-dihydroneopterin aldolase"/>
    <property type="match status" value="1"/>
</dbReference>
<sequence length="119" mass="14019">MDKIIMKNMAFFARHGVMDEEKRLGQRFYVDVTLYLDLKEAGITDDLTKTAHYGRIYNKIKDQIENKRYDLIEALAENICLEVLQNFNLIQKMKVQVKKPEAPVEGIFDYMAVEVTRER</sequence>
<proteinExistence type="inferred from homology"/>
<dbReference type="GO" id="GO:0005737">
    <property type="term" value="C:cytoplasm"/>
    <property type="evidence" value="ECO:0007669"/>
    <property type="project" value="TreeGrafter"/>
</dbReference>
<protein>
    <recommendedName>
        <fullName evidence="6">7,8-dihydroneopterin aldolase</fullName>
        <ecNumber evidence="6">4.1.2.25</ecNumber>
    </recommendedName>
</protein>
<dbReference type="InterPro" id="IPR043133">
    <property type="entry name" value="GTP-CH-I_C/QueF"/>
</dbReference>
<comment type="similarity">
    <text evidence="3 6">Belongs to the DHNA family.</text>
</comment>
<evidence type="ECO:0000259" key="7">
    <source>
        <dbReference type="SMART" id="SM00905"/>
    </source>
</evidence>
<dbReference type="EMBL" id="FQTU01000002">
    <property type="protein sequence ID" value="SHE46593.1"/>
    <property type="molecule type" value="Genomic_DNA"/>
</dbReference>
<accession>A0A1M4TQ65</accession>
<evidence type="ECO:0000313" key="9">
    <source>
        <dbReference type="Proteomes" id="UP000184251"/>
    </source>
</evidence>
<dbReference type="EC" id="4.1.2.25" evidence="6"/>
<comment type="function">
    <text evidence="6">Catalyzes the conversion of 7,8-dihydroneopterin to 6-hydroxymethyl-7,8-dihydropterin.</text>
</comment>
<gene>
    <name evidence="8" type="ORF">SAMN02746064_00574</name>
</gene>